<dbReference type="RefSeq" id="WP_013424376.1">
    <property type="nucleotide sequence ID" value="NC_014666.1"/>
</dbReference>
<keyword evidence="3" id="KW-0223">Dioxygenase</keyword>
<dbReference type="Pfam" id="PF00903">
    <property type="entry name" value="Glyoxalase"/>
    <property type="match status" value="2"/>
</dbReference>
<dbReference type="HOGENOM" id="CLU_839608_0_0_11"/>
<gene>
    <name evidence="3" type="ordered locus">FraEuI1c_3245</name>
</gene>
<accession>E3IV94</accession>
<dbReference type="EMBL" id="CP002299">
    <property type="protein sequence ID" value="ADP81258.1"/>
    <property type="molecule type" value="Genomic_DNA"/>
</dbReference>
<organism evidence="3 4">
    <name type="scientific">Pseudofrankia inefficax (strain DSM 45817 / CECT 9037 / DDB 130130 / EuI1c)</name>
    <name type="common">Frankia inefficax</name>
    <dbReference type="NCBI Taxonomy" id="298654"/>
    <lineage>
        <taxon>Bacteria</taxon>
        <taxon>Bacillati</taxon>
        <taxon>Actinomycetota</taxon>
        <taxon>Actinomycetes</taxon>
        <taxon>Frankiales</taxon>
        <taxon>Frankiaceae</taxon>
        <taxon>Pseudofrankia</taxon>
    </lineage>
</organism>
<evidence type="ECO:0000256" key="1">
    <source>
        <dbReference type="SAM" id="MobiDB-lite"/>
    </source>
</evidence>
<dbReference type="InterPro" id="IPR050383">
    <property type="entry name" value="GlyoxalaseI/FosfomycinResist"/>
</dbReference>
<dbReference type="InterPro" id="IPR004360">
    <property type="entry name" value="Glyas_Fos-R_dOase_dom"/>
</dbReference>
<sequence>MISSAAGSIGDRIRRISHVVVNVSDLDRSVQFYEKVSPLRLVTTFEAPEQSFEPLRLGCDRARFVAAVLEDQTGGDPVAVHLVQWVNPPPTGAAYRTFLDSGITKLGICYPDPERKRAQLREAGAVLTNEKTVRNYFTTTDPDGIFVSFINLPGTVSERLFHTCLAMTAPVDQTVRFYRDVLGLEHWMRVAVPEPVPASLGAGSDLGFYESHFFRGWGDHRFSLDCSKNFLPYAQAAPPREAAHHIGIARFAIEVDDVGRCFDVLRAASAGLDHGPVGAGPVRWVYGPPFGPRRVLVVRDPSGHLFELFTPEQRPFLDRAPGTAQAGHPPAAPSADGG</sequence>
<evidence type="ECO:0000313" key="4">
    <source>
        <dbReference type="Proteomes" id="UP000002484"/>
    </source>
</evidence>
<keyword evidence="3" id="KW-0560">Oxidoreductase</keyword>
<evidence type="ECO:0000259" key="2">
    <source>
        <dbReference type="PROSITE" id="PS51819"/>
    </source>
</evidence>
<feature type="domain" description="VOC" evidence="2">
    <location>
        <begin position="159"/>
        <end position="311"/>
    </location>
</feature>
<dbReference type="Proteomes" id="UP000002484">
    <property type="component" value="Chromosome"/>
</dbReference>
<dbReference type="InterPro" id="IPR029068">
    <property type="entry name" value="Glyas_Bleomycin-R_OHBP_Dase"/>
</dbReference>
<dbReference type="KEGG" id="fri:FraEuI1c_3245"/>
<dbReference type="PANTHER" id="PTHR21366:SF14">
    <property type="entry name" value="GLYOXALASE DOMAIN-CONTAINING PROTEIN 5"/>
    <property type="match status" value="1"/>
</dbReference>
<name>E3IV94_PSEI1</name>
<evidence type="ECO:0000313" key="3">
    <source>
        <dbReference type="EMBL" id="ADP81258.1"/>
    </source>
</evidence>
<dbReference type="InterPro" id="IPR037523">
    <property type="entry name" value="VOC_core"/>
</dbReference>
<dbReference type="InParanoid" id="E3IV94"/>
<dbReference type="PROSITE" id="PS51819">
    <property type="entry name" value="VOC"/>
    <property type="match status" value="2"/>
</dbReference>
<feature type="region of interest" description="Disordered" evidence="1">
    <location>
        <begin position="317"/>
        <end position="338"/>
    </location>
</feature>
<dbReference type="AlphaFoldDB" id="E3IV94"/>
<protein>
    <submittedName>
        <fullName evidence="3">Glyoxalase/bleomycin resistance protein/dioxygenase</fullName>
    </submittedName>
</protein>
<reference evidence="3 4" key="1">
    <citation type="submission" date="2010-10" db="EMBL/GenBank/DDBJ databases">
        <title>Complete sequence of Frankia sp. EuI1c.</title>
        <authorList>
            <consortium name="US DOE Joint Genome Institute"/>
            <person name="Lucas S."/>
            <person name="Copeland A."/>
            <person name="Lapidus A."/>
            <person name="Cheng J.-F."/>
            <person name="Bruce D."/>
            <person name="Goodwin L."/>
            <person name="Pitluck S."/>
            <person name="Chertkov O."/>
            <person name="Detter J.C."/>
            <person name="Han C."/>
            <person name="Tapia R."/>
            <person name="Land M."/>
            <person name="Hauser L."/>
            <person name="Jeffries C."/>
            <person name="Kyrpides N."/>
            <person name="Ivanova N."/>
            <person name="Mikhailova N."/>
            <person name="Beauchemin N."/>
            <person name="Sen A."/>
            <person name="Sur S.A."/>
            <person name="Gtari M."/>
            <person name="Wall L."/>
            <person name="Tisa L."/>
            <person name="Woyke T."/>
        </authorList>
    </citation>
    <scope>NUCLEOTIDE SEQUENCE [LARGE SCALE GENOMIC DNA]</scope>
    <source>
        <strain evidence="4">DSM 45817 / CECT 9037 / EuI1c</strain>
    </source>
</reference>
<keyword evidence="4" id="KW-1185">Reference proteome</keyword>
<dbReference type="PANTHER" id="PTHR21366">
    <property type="entry name" value="GLYOXALASE FAMILY PROTEIN"/>
    <property type="match status" value="1"/>
</dbReference>
<proteinExistence type="predicted"/>
<dbReference type="STRING" id="298654.FraEuI1c_3245"/>
<dbReference type="OrthoDB" id="9798201at2"/>
<dbReference type="GO" id="GO:0051213">
    <property type="term" value="F:dioxygenase activity"/>
    <property type="evidence" value="ECO:0007669"/>
    <property type="project" value="UniProtKB-KW"/>
</dbReference>
<feature type="domain" description="VOC" evidence="2">
    <location>
        <begin position="15"/>
        <end position="152"/>
    </location>
</feature>
<dbReference type="Gene3D" id="3.10.180.10">
    <property type="entry name" value="2,3-Dihydroxybiphenyl 1,2-Dioxygenase, domain 1"/>
    <property type="match status" value="2"/>
</dbReference>
<dbReference type="SUPFAM" id="SSF54593">
    <property type="entry name" value="Glyoxalase/Bleomycin resistance protein/Dihydroxybiphenyl dioxygenase"/>
    <property type="match status" value="2"/>
</dbReference>